<evidence type="ECO:0000313" key="1">
    <source>
        <dbReference type="EMBL" id="PVH92137.1"/>
    </source>
</evidence>
<sequence>MPSLPLQKAARFEDLVAYVDHRSHPFFVCRTCQVAIGTSQTLPSYMDVLVTVLGPIFPTPKHDKDGPSTC</sequence>
<dbReference type="EMBL" id="KZ805716">
    <property type="protein sequence ID" value="PVH92137.1"/>
    <property type="molecule type" value="Genomic_DNA"/>
</dbReference>
<dbReference type="Proteomes" id="UP000244855">
    <property type="component" value="Unassembled WGS sequence"/>
</dbReference>
<dbReference type="AlphaFoldDB" id="A0A2V1D265"/>
<organism evidence="1 2">
    <name type="scientific">Periconia macrospinosa</name>
    <dbReference type="NCBI Taxonomy" id="97972"/>
    <lineage>
        <taxon>Eukaryota</taxon>
        <taxon>Fungi</taxon>
        <taxon>Dikarya</taxon>
        <taxon>Ascomycota</taxon>
        <taxon>Pezizomycotina</taxon>
        <taxon>Dothideomycetes</taxon>
        <taxon>Pleosporomycetidae</taxon>
        <taxon>Pleosporales</taxon>
        <taxon>Massarineae</taxon>
        <taxon>Periconiaceae</taxon>
        <taxon>Periconia</taxon>
    </lineage>
</organism>
<evidence type="ECO:0000313" key="2">
    <source>
        <dbReference type="Proteomes" id="UP000244855"/>
    </source>
</evidence>
<accession>A0A2V1D265</accession>
<keyword evidence="2" id="KW-1185">Reference proteome</keyword>
<name>A0A2V1D265_9PLEO</name>
<gene>
    <name evidence="1" type="ORF">DM02DRAFT_298048</name>
</gene>
<proteinExistence type="predicted"/>
<protein>
    <submittedName>
        <fullName evidence="1">Uncharacterized protein</fullName>
    </submittedName>
</protein>
<reference evidence="1 2" key="1">
    <citation type="journal article" date="2018" name="Sci. Rep.">
        <title>Comparative genomics provides insights into the lifestyle and reveals functional heterogeneity of dark septate endophytic fungi.</title>
        <authorList>
            <person name="Knapp D.G."/>
            <person name="Nemeth J.B."/>
            <person name="Barry K."/>
            <person name="Hainaut M."/>
            <person name="Henrissat B."/>
            <person name="Johnson J."/>
            <person name="Kuo A."/>
            <person name="Lim J.H.P."/>
            <person name="Lipzen A."/>
            <person name="Nolan M."/>
            <person name="Ohm R.A."/>
            <person name="Tamas L."/>
            <person name="Grigoriev I.V."/>
            <person name="Spatafora J.W."/>
            <person name="Nagy L.G."/>
            <person name="Kovacs G.M."/>
        </authorList>
    </citation>
    <scope>NUCLEOTIDE SEQUENCE [LARGE SCALE GENOMIC DNA]</scope>
    <source>
        <strain evidence="1 2">DSE2036</strain>
    </source>
</reference>